<proteinExistence type="predicted"/>
<feature type="coiled-coil region" evidence="4">
    <location>
        <begin position="362"/>
        <end position="396"/>
    </location>
</feature>
<evidence type="ECO:0000313" key="8">
    <source>
        <dbReference type="Proteomes" id="UP001334084"/>
    </source>
</evidence>
<keyword evidence="2" id="KW-0732">Signal</keyword>
<comment type="subcellular location">
    <subcellularLocation>
        <location evidence="1">Endoplasmic reticulum</location>
    </subcellularLocation>
</comment>
<dbReference type="Gene3D" id="1.10.287.110">
    <property type="entry name" value="DnaJ domain"/>
    <property type="match status" value="1"/>
</dbReference>
<dbReference type="RefSeq" id="XP_065328897.1">
    <property type="nucleotide sequence ID" value="XM_065472825.1"/>
</dbReference>
<evidence type="ECO:0000259" key="6">
    <source>
        <dbReference type="PROSITE" id="PS50076"/>
    </source>
</evidence>
<keyword evidence="8" id="KW-1185">Reference proteome</keyword>
<dbReference type="GeneID" id="90540561"/>
<feature type="compositionally biased region" description="Basic and acidic residues" evidence="5">
    <location>
        <begin position="308"/>
        <end position="321"/>
    </location>
</feature>
<dbReference type="Pfam" id="PF00226">
    <property type="entry name" value="DnaJ"/>
    <property type="match status" value="1"/>
</dbReference>
<dbReference type="PROSITE" id="PS50076">
    <property type="entry name" value="DNAJ_2"/>
    <property type="match status" value="1"/>
</dbReference>
<name>A0AAX4JA30_9MICR</name>
<dbReference type="GO" id="GO:0034975">
    <property type="term" value="P:protein folding in endoplasmic reticulum"/>
    <property type="evidence" value="ECO:0007669"/>
    <property type="project" value="TreeGrafter"/>
</dbReference>
<dbReference type="Proteomes" id="UP001334084">
    <property type="component" value="Chromosome 2"/>
</dbReference>
<dbReference type="CDD" id="cd06257">
    <property type="entry name" value="DnaJ"/>
    <property type="match status" value="1"/>
</dbReference>
<dbReference type="GO" id="GO:0051787">
    <property type="term" value="F:misfolded protein binding"/>
    <property type="evidence" value="ECO:0007669"/>
    <property type="project" value="TreeGrafter"/>
</dbReference>
<evidence type="ECO:0000256" key="5">
    <source>
        <dbReference type="SAM" id="MobiDB-lite"/>
    </source>
</evidence>
<gene>
    <name evidence="7" type="ORF">VNE69_02271</name>
</gene>
<dbReference type="InterPro" id="IPR051727">
    <property type="entry name" value="DnaJ_C3_Co-chaperones"/>
</dbReference>
<protein>
    <submittedName>
        <fullName evidence="7">DnaJ subfamily C member</fullName>
    </submittedName>
</protein>
<dbReference type="AlphaFoldDB" id="A0AAX4JA30"/>
<dbReference type="InterPro" id="IPR001623">
    <property type="entry name" value="DnaJ_domain"/>
</dbReference>
<dbReference type="InterPro" id="IPR036869">
    <property type="entry name" value="J_dom_sf"/>
</dbReference>
<dbReference type="GO" id="GO:0005783">
    <property type="term" value="C:endoplasmic reticulum"/>
    <property type="evidence" value="ECO:0007669"/>
    <property type="project" value="UniProtKB-SubCell"/>
</dbReference>
<dbReference type="PANTHER" id="PTHR44140:SF2">
    <property type="entry name" value="LD25575P"/>
    <property type="match status" value="1"/>
</dbReference>
<sequence>MIPRILTMIAFAKLDVSDEMYIAIQNQKMGKIPEAQKFYDTNYHQYSKAEAFFTKHIEFLLWIGDYDSILKKYGHLNIPLITKTKECISIINSRDYRKISKLIDISPFSSVVIKACIKAALIDKNFTNVFNLINKGKNYWADDNDFLRYEAQYFCINGNYEIGAEKLEDLGFYKLANELKKAFEKFNELSKLNNNKQKYNQLRELYNKVNMNTFSDNFSPSIFSKLLDEILYKYVSLGITLELSDMVSSAKILYKNRNDEESRYFYIMSLLNSKQTESANNLLNNKKFSNQQYELRIKNKLEKIEEEKKQEKKRKQEQERQRKQRYVPSTNKAGTDFLGYYKLIGVNKNMDQKQIKKTYVKLIAKNERAAKTEKQKEEWEEKHAKINKAYQVLSNANKKEMYDKGVDPDSPEAQQGAHYQHHEQQEFKGFDDFGPFAEFFGGFGGHRGPFRQSRRTQYFYYN</sequence>
<dbReference type="KEGG" id="vnx:VNE69_02271"/>
<accession>A0AAX4JA30</accession>
<feature type="region of interest" description="Disordered" evidence="5">
    <location>
        <begin position="403"/>
        <end position="424"/>
    </location>
</feature>
<organism evidence="7 8">
    <name type="scientific">Vairimorpha necatrix</name>
    <dbReference type="NCBI Taxonomy" id="6039"/>
    <lineage>
        <taxon>Eukaryota</taxon>
        <taxon>Fungi</taxon>
        <taxon>Fungi incertae sedis</taxon>
        <taxon>Microsporidia</taxon>
        <taxon>Nosematidae</taxon>
        <taxon>Vairimorpha</taxon>
    </lineage>
</organism>
<evidence type="ECO:0000256" key="4">
    <source>
        <dbReference type="SAM" id="Coils"/>
    </source>
</evidence>
<feature type="domain" description="J" evidence="6">
    <location>
        <begin position="339"/>
        <end position="406"/>
    </location>
</feature>
<dbReference type="PRINTS" id="PR00625">
    <property type="entry name" value="JDOMAIN"/>
</dbReference>
<dbReference type="SMART" id="SM00271">
    <property type="entry name" value="DnaJ"/>
    <property type="match status" value="1"/>
</dbReference>
<keyword evidence="4" id="KW-0175">Coiled coil</keyword>
<dbReference type="EMBL" id="CP142727">
    <property type="protein sequence ID" value="WUR02752.1"/>
    <property type="molecule type" value="Genomic_DNA"/>
</dbReference>
<reference evidence="7" key="1">
    <citation type="journal article" date="2024" name="BMC Genomics">
        <title>Functional annotation of a divergent genome using sequence and structure-based similarity.</title>
        <authorList>
            <person name="Svedberg D."/>
            <person name="Winiger R.R."/>
            <person name="Berg A."/>
            <person name="Sharma H."/>
            <person name="Tellgren-Roth C."/>
            <person name="Debrunner-Vossbrinck B.A."/>
            <person name="Vossbrinck C.R."/>
            <person name="Barandun J."/>
        </authorList>
    </citation>
    <scope>NUCLEOTIDE SEQUENCE</scope>
    <source>
        <strain evidence="7">Illinois isolate</strain>
    </source>
</reference>
<evidence type="ECO:0000256" key="1">
    <source>
        <dbReference type="ARBA" id="ARBA00004240"/>
    </source>
</evidence>
<keyword evidence="3" id="KW-0256">Endoplasmic reticulum</keyword>
<dbReference type="SUPFAM" id="SSF46565">
    <property type="entry name" value="Chaperone J-domain"/>
    <property type="match status" value="1"/>
</dbReference>
<feature type="region of interest" description="Disordered" evidence="5">
    <location>
        <begin position="308"/>
        <end position="330"/>
    </location>
</feature>
<evidence type="ECO:0000256" key="3">
    <source>
        <dbReference type="ARBA" id="ARBA00022824"/>
    </source>
</evidence>
<evidence type="ECO:0000313" key="7">
    <source>
        <dbReference type="EMBL" id="WUR02752.1"/>
    </source>
</evidence>
<evidence type="ECO:0000256" key="2">
    <source>
        <dbReference type="ARBA" id="ARBA00022729"/>
    </source>
</evidence>
<dbReference type="GO" id="GO:0051087">
    <property type="term" value="F:protein-folding chaperone binding"/>
    <property type="evidence" value="ECO:0007669"/>
    <property type="project" value="TreeGrafter"/>
</dbReference>
<dbReference type="PANTHER" id="PTHR44140">
    <property type="entry name" value="LD25575P"/>
    <property type="match status" value="1"/>
</dbReference>